<gene>
    <name evidence="1" type="ORF">C2G38_2160356</name>
</gene>
<proteinExistence type="predicted"/>
<name>A0A397VY55_9GLOM</name>
<protein>
    <submittedName>
        <fullName evidence="1">Uncharacterized protein</fullName>
    </submittedName>
</protein>
<sequence>MIESYELEETALINNGESENTRLYIGKVFENWIEYNLFISEWRRSKGFNVIKNHVYREEYFKKN</sequence>
<dbReference type="OrthoDB" id="2435800at2759"/>
<comment type="caution">
    <text evidence="1">The sequence shown here is derived from an EMBL/GenBank/DDBJ whole genome shotgun (WGS) entry which is preliminary data.</text>
</comment>
<reference evidence="1 2" key="1">
    <citation type="submission" date="2018-06" db="EMBL/GenBank/DDBJ databases">
        <title>Comparative genomics reveals the genomic features of Rhizophagus irregularis, R. cerebriforme, R. diaphanum and Gigaspora rosea, and their symbiotic lifestyle signature.</title>
        <authorList>
            <person name="Morin E."/>
            <person name="San Clemente H."/>
            <person name="Chen E.C.H."/>
            <person name="De La Providencia I."/>
            <person name="Hainaut M."/>
            <person name="Kuo A."/>
            <person name="Kohler A."/>
            <person name="Murat C."/>
            <person name="Tang N."/>
            <person name="Roy S."/>
            <person name="Loubradou J."/>
            <person name="Henrissat B."/>
            <person name="Grigoriev I.V."/>
            <person name="Corradi N."/>
            <person name="Roux C."/>
            <person name="Martin F.M."/>
        </authorList>
    </citation>
    <scope>NUCLEOTIDE SEQUENCE [LARGE SCALE GENOMIC DNA]</scope>
    <source>
        <strain evidence="1 2">DAOM 194757</strain>
    </source>
</reference>
<evidence type="ECO:0000313" key="1">
    <source>
        <dbReference type="EMBL" id="RIB27510.1"/>
    </source>
</evidence>
<dbReference type="AlphaFoldDB" id="A0A397VY55"/>
<dbReference type="Proteomes" id="UP000266673">
    <property type="component" value="Unassembled WGS sequence"/>
</dbReference>
<organism evidence="1 2">
    <name type="scientific">Gigaspora rosea</name>
    <dbReference type="NCBI Taxonomy" id="44941"/>
    <lineage>
        <taxon>Eukaryota</taxon>
        <taxon>Fungi</taxon>
        <taxon>Fungi incertae sedis</taxon>
        <taxon>Mucoromycota</taxon>
        <taxon>Glomeromycotina</taxon>
        <taxon>Glomeromycetes</taxon>
        <taxon>Diversisporales</taxon>
        <taxon>Gigasporaceae</taxon>
        <taxon>Gigaspora</taxon>
    </lineage>
</organism>
<keyword evidence="2" id="KW-1185">Reference proteome</keyword>
<dbReference type="EMBL" id="QKWP01000096">
    <property type="protein sequence ID" value="RIB27510.1"/>
    <property type="molecule type" value="Genomic_DNA"/>
</dbReference>
<accession>A0A397VY55</accession>
<evidence type="ECO:0000313" key="2">
    <source>
        <dbReference type="Proteomes" id="UP000266673"/>
    </source>
</evidence>